<keyword evidence="3" id="KW-1185">Reference proteome</keyword>
<keyword evidence="1" id="KW-0812">Transmembrane</keyword>
<dbReference type="AlphaFoldDB" id="A0A0S2E4N7"/>
<evidence type="ECO:0000313" key="2">
    <source>
        <dbReference type="EMBL" id="ALN81662.1"/>
    </source>
</evidence>
<evidence type="ECO:0000313" key="3">
    <source>
        <dbReference type="Proteomes" id="UP000060787"/>
    </source>
</evidence>
<reference evidence="2 3" key="1">
    <citation type="journal article" date="2015" name="BMC Genomics">
        <title>Comparative genomics and metabolic profiling of the genus Lysobacter.</title>
        <authorList>
            <person name="de Bruijn I."/>
            <person name="Cheng X."/>
            <person name="de Jager V."/>
            <person name="Exposito R.G."/>
            <person name="Watrous J."/>
            <person name="Patel N."/>
            <person name="Postma J."/>
            <person name="Dorrestein P.C."/>
            <person name="Kobayashi D."/>
            <person name="Raaijmakers J.M."/>
        </authorList>
    </citation>
    <scope>NUCLEOTIDE SEQUENCE [LARGE SCALE GENOMIC DNA]</scope>
    <source>
        <strain evidence="2 3">76</strain>
    </source>
</reference>
<dbReference type="KEGG" id="lab:LA76x_3540"/>
<proteinExistence type="predicted"/>
<feature type="transmembrane region" description="Helical" evidence="1">
    <location>
        <begin position="12"/>
        <end position="30"/>
    </location>
</feature>
<dbReference type="EMBL" id="CP011129">
    <property type="protein sequence ID" value="ALN81662.1"/>
    <property type="molecule type" value="Genomic_DNA"/>
</dbReference>
<sequence>MREVSEFDHLSVVPLAVVGFANAENAIIAIKRPRSKKA</sequence>
<accession>A0A0S2E4N7</accession>
<gene>
    <name evidence="2" type="ORF">LA76x_3540</name>
</gene>
<evidence type="ECO:0000256" key="1">
    <source>
        <dbReference type="SAM" id="Phobius"/>
    </source>
</evidence>
<dbReference type="KEGG" id="laq:GLA29479_4882"/>
<name>A0A0S2E4N7_LYSAN</name>
<keyword evidence="1" id="KW-1133">Transmembrane helix</keyword>
<dbReference type="Proteomes" id="UP000060787">
    <property type="component" value="Chromosome"/>
</dbReference>
<organism evidence="2 3">
    <name type="scientific">Lysobacter antibioticus</name>
    <dbReference type="NCBI Taxonomy" id="84531"/>
    <lineage>
        <taxon>Bacteria</taxon>
        <taxon>Pseudomonadati</taxon>
        <taxon>Pseudomonadota</taxon>
        <taxon>Gammaproteobacteria</taxon>
        <taxon>Lysobacterales</taxon>
        <taxon>Lysobacteraceae</taxon>
        <taxon>Lysobacter</taxon>
    </lineage>
</organism>
<keyword evidence="1" id="KW-0472">Membrane</keyword>
<protein>
    <submittedName>
        <fullName evidence="2">Uncharacterized protein</fullName>
    </submittedName>
</protein>